<proteinExistence type="predicted"/>
<keyword evidence="3" id="KW-1185">Reference proteome</keyword>
<accession>A0ABP9UCN8</accession>
<reference evidence="2 3" key="1">
    <citation type="submission" date="2024-02" db="EMBL/GenBank/DDBJ databases">
        <title>Deinococcus caeni NBRC 101312.</title>
        <authorList>
            <person name="Ichikawa N."/>
            <person name="Katano-Makiyama Y."/>
            <person name="Hidaka K."/>
        </authorList>
    </citation>
    <scope>NUCLEOTIDE SEQUENCE [LARGE SCALE GENOMIC DNA]</scope>
    <source>
        <strain evidence="2 3">NBRC 101312</strain>
    </source>
</reference>
<organism evidence="2 3">
    <name type="scientific">Deinococcus caeni</name>
    <dbReference type="NCBI Taxonomy" id="569127"/>
    <lineage>
        <taxon>Bacteria</taxon>
        <taxon>Thermotogati</taxon>
        <taxon>Deinococcota</taxon>
        <taxon>Deinococci</taxon>
        <taxon>Deinococcales</taxon>
        <taxon>Deinococcaceae</taxon>
        <taxon>Deinococcus</taxon>
    </lineage>
</organism>
<evidence type="ECO:0000313" key="2">
    <source>
        <dbReference type="EMBL" id="GAA5440283.1"/>
    </source>
</evidence>
<dbReference type="Proteomes" id="UP001423409">
    <property type="component" value="Unassembled WGS sequence"/>
</dbReference>
<feature type="region of interest" description="Disordered" evidence="1">
    <location>
        <begin position="89"/>
        <end position="108"/>
    </location>
</feature>
<evidence type="ECO:0000313" key="3">
    <source>
        <dbReference type="Proteomes" id="UP001423409"/>
    </source>
</evidence>
<dbReference type="InterPro" id="IPR011990">
    <property type="entry name" value="TPR-like_helical_dom_sf"/>
</dbReference>
<feature type="compositionally biased region" description="Pro residues" evidence="1">
    <location>
        <begin position="92"/>
        <end position="104"/>
    </location>
</feature>
<gene>
    <name evidence="2" type="ORF">Dcae01_01794</name>
</gene>
<evidence type="ECO:0008006" key="4">
    <source>
        <dbReference type="Google" id="ProtNLM"/>
    </source>
</evidence>
<dbReference type="InterPro" id="IPR027417">
    <property type="entry name" value="P-loop_NTPase"/>
</dbReference>
<protein>
    <recommendedName>
        <fullName evidence="4">Tetratricopeptide repeat protein</fullName>
    </recommendedName>
</protein>
<evidence type="ECO:0000256" key="1">
    <source>
        <dbReference type="SAM" id="MobiDB-lite"/>
    </source>
</evidence>
<name>A0ABP9UCN8_9DEIO</name>
<dbReference type="EMBL" id="BAABQU010000019">
    <property type="protein sequence ID" value="GAA5440283.1"/>
    <property type="molecule type" value="Genomic_DNA"/>
</dbReference>
<sequence length="978" mass="102921">MNRVHRAVGCATLRGDVNWKAVLADLRAHLPPGGGGVVRGSLRWLEAEMRASGANPLSVRNIIYRDVGTPADKAALRAVLAGLAREIGRPLPDTPLPETPPPVPDELDLLGRSKKRAYRQFLAGVRAGRAPRLIVCGRAGAGKTVLLSHVARALAAQGVPVRQLFLSGEAAGTLQAPAPSGSSFAALAQAQLDGARQVLPATGALLLRVTGDLTLHGGPPRLPGGTPVNPATWAAQTLLERAPAGVAVLLAVEGDAPPDAPCEVIELRPPTAAEAREYLMARLNIPRAEADRLVQETGRHLDRLTLLASLSGGDVQAADLLGDPDSRLLTERTAALNAAALNAATPGSPAWPDALLCALLGGAPASLPPHARALLRGTPQGGWRPAPVLSAAWPAVSRAAQTGALRLLARLDDPALGAYRLAALAALQDWTALAAHVAAHPDDSRHLPALWPALRAAPPGPDREALARAVVTHHAGRGEYNEPRARDALFTLMESSRDAVRAWARVKLAESSLEGGNMDAARTQLEHPDVTGMTAQAAGLDPWVVAAQADALLVQAALARWQGDLDAATRAASDPRAAHGGPRALLWRGLIAKDAGRWPEALGALQAVPDASPLLSARARYQQGDLHLRLGQPGEALGALLDASARLEAAGGSTEEVARVLARTATAQRRLGRPADALDSLNAALARIPADERRHADGVPRARLLSEGVPILLALGRHDAALAQAAQALGLLTRSEVRPAETRYRERRTRYRVALAYLSRGLDRPYLPPLPGPPPGVDGPDLAQARVILDGLLERAQPRGDREQMLRFDMLLSRALSEPDPQRAMVFTDRALDMAGHAYEEAQARAMRADVLLRGGPQEAALPDLNRAHALLRRVQVGLGDAGGPAAPDPGLHAQLLALEARATIREGAPALRWLRDALRAGAGGDLRAFGAGVWREAALALEAFHPDPAGVLRDLGVPFDPQVLRPSDALRLHGPCE</sequence>
<comment type="caution">
    <text evidence="2">The sequence shown here is derived from an EMBL/GenBank/DDBJ whole genome shotgun (WGS) entry which is preliminary data.</text>
</comment>
<dbReference type="SUPFAM" id="SSF52540">
    <property type="entry name" value="P-loop containing nucleoside triphosphate hydrolases"/>
    <property type="match status" value="1"/>
</dbReference>
<dbReference type="SUPFAM" id="SSF48452">
    <property type="entry name" value="TPR-like"/>
    <property type="match status" value="1"/>
</dbReference>
<dbReference type="Gene3D" id="1.25.40.10">
    <property type="entry name" value="Tetratricopeptide repeat domain"/>
    <property type="match status" value="2"/>
</dbReference>